<keyword evidence="1 3" id="KW-0853">WD repeat</keyword>
<evidence type="ECO:0000256" key="5">
    <source>
        <dbReference type="SAM" id="MobiDB-lite"/>
    </source>
</evidence>
<reference evidence="7 8" key="1">
    <citation type="submission" date="2016-03" db="EMBL/GenBank/DDBJ databases">
        <title>Trachymyrmex septentrionalis WGS genome.</title>
        <authorList>
            <person name="Nygaard S."/>
            <person name="Hu H."/>
            <person name="Boomsma J."/>
            <person name="Zhang G."/>
        </authorList>
    </citation>
    <scope>NUCLEOTIDE SEQUENCE [LARGE SCALE GENOMIC DNA]</scope>
    <source>
        <strain evidence="7">Tsep2-gDNA-1</strain>
        <tissue evidence="7">Whole body</tissue>
    </source>
</reference>
<feature type="domain" description="Anaphase-promoting complex subunit 4-like WD40" evidence="6">
    <location>
        <begin position="205"/>
        <end position="256"/>
    </location>
</feature>
<sequence length="466" mass="53651">MKKSAFKHTTYLYRQYKGHDDDITALSFYPQTHTLISSNLDKKLAFKKFEAHTSYISDVCYSPDDDFIATASKDQSVRIWNEDHYLNFAEFRGHRSLFVSASNDENILLWEPYCGKYLKTFSGHTDWVRCVKFSPDGKLLLSYSDDKTVKIWDITSGQCVKTFNTEVLVRDVEFHPTGTIIGSANVDGYIKLYDLRTNSLCQHYTHDKEVNMIKFHPNGKFILTASDDYSVKILDILKGHPIYSLKEYYDKVTCIANNGELFASGSTDQQIVWKYNDLCMDDRKSSTLQLVSSATANKNLIRPSPVKQKFDDGNEKSNSDEYMHEQFDYGNGKSKRGEKENEEDEEEYIKYLSSILKKSHPKSDDSAGLSAKIVEPKKMNVESPQEDYANYVPMFSKQPHISKQSQTVSKDQTSFNTLSNQSITALEKDSVLNQIQLLHKNYNVLEQRLTILEKSFKKLYIDCSFF</sequence>
<evidence type="ECO:0000256" key="4">
    <source>
        <dbReference type="SAM" id="Coils"/>
    </source>
</evidence>
<dbReference type="SUPFAM" id="SSF50978">
    <property type="entry name" value="WD40 repeat-like"/>
    <property type="match status" value="1"/>
</dbReference>
<accession>A0A195FER2</accession>
<feature type="repeat" description="WD" evidence="3">
    <location>
        <begin position="49"/>
        <end position="81"/>
    </location>
</feature>
<dbReference type="AlphaFoldDB" id="A0A195FER2"/>
<evidence type="ECO:0000313" key="7">
    <source>
        <dbReference type="EMBL" id="KYN38712.1"/>
    </source>
</evidence>
<dbReference type="InterPro" id="IPR020472">
    <property type="entry name" value="WD40_PAC1"/>
</dbReference>
<dbReference type="Proteomes" id="UP000078541">
    <property type="component" value="Unassembled WGS sequence"/>
</dbReference>
<keyword evidence="2" id="KW-0677">Repeat</keyword>
<feature type="repeat" description="WD" evidence="3">
    <location>
        <begin position="169"/>
        <end position="203"/>
    </location>
</feature>
<dbReference type="PANTHER" id="PTHR19879">
    <property type="entry name" value="TRANSCRIPTION INITIATION FACTOR TFIID"/>
    <property type="match status" value="1"/>
</dbReference>
<dbReference type="InterPro" id="IPR024977">
    <property type="entry name" value="Apc4-like_WD40_dom"/>
</dbReference>
<dbReference type="Pfam" id="PF12894">
    <property type="entry name" value="ANAPC4_WD40"/>
    <property type="match status" value="1"/>
</dbReference>
<feature type="compositionally biased region" description="Basic and acidic residues" evidence="5">
    <location>
        <begin position="308"/>
        <end position="327"/>
    </location>
</feature>
<dbReference type="InterPro" id="IPR001680">
    <property type="entry name" value="WD40_rpt"/>
</dbReference>
<keyword evidence="4" id="KW-0175">Coiled coil</keyword>
<feature type="repeat" description="WD" evidence="3">
    <location>
        <begin position="121"/>
        <end position="162"/>
    </location>
</feature>
<evidence type="ECO:0000259" key="6">
    <source>
        <dbReference type="Pfam" id="PF12894"/>
    </source>
</evidence>
<dbReference type="PROSITE" id="PS50294">
    <property type="entry name" value="WD_REPEATS_REGION"/>
    <property type="match status" value="3"/>
</dbReference>
<dbReference type="PRINTS" id="PR00320">
    <property type="entry name" value="GPROTEINBRPT"/>
</dbReference>
<feature type="repeat" description="WD" evidence="3">
    <location>
        <begin position="203"/>
        <end position="244"/>
    </location>
</feature>
<evidence type="ECO:0000313" key="8">
    <source>
        <dbReference type="Proteomes" id="UP000078541"/>
    </source>
</evidence>
<dbReference type="STRING" id="34720.A0A195FER2"/>
<dbReference type="Gene3D" id="2.130.10.10">
    <property type="entry name" value="YVTN repeat-like/Quinoprotein amine dehydrogenase"/>
    <property type="match status" value="3"/>
</dbReference>
<evidence type="ECO:0000256" key="2">
    <source>
        <dbReference type="ARBA" id="ARBA00022737"/>
    </source>
</evidence>
<proteinExistence type="predicted"/>
<dbReference type="Pfam" id="PF00400">
    <property type="entry name" value="WD40"/>
    <property type="match status" value="4"/>
</dbReference>
<dbReference type="InterPro" id="IPR015943">
    <property type="entry name" value="WD40/YVTN_repeat-like_dom_sf"/>
</dbReference>
<dbReference type="PROSITE" id="PS50082">
    <property type="entry name" value="WD_REPEATS_2"/>
    <property type="match status" value="4"/>
</dbReference>
<evidence type="ECO:0000256" key="3">
    <source>
        <dbReference type="PROSITE-ProRule" id="PRU00221"/>
    </source>
</evidence>
<name>A0A195FER2_9HYME</name>
<protein>
    <submittedName>
        <fullName evidence="7">POC1 centriolar protein like protein B</fullName>
    </submittedName>
</protein>
<dbReference type="SMART" id="SM00320">
    <property type="entry name" value="WD40"/>
    <property type="match status" value="6"/>
</dbReference>
<feature type="coiled-coil region" evidence="4">
    <location>
        <begin position="428"/>
        <end position="455"/>
    </location>
</feature>
<feature type="region of interest" description="Disordered" evidence="5">
    <location>
        <begin position="302"/>
        <end position="344"/>
    </location>
</feature>
<dbReference type="PANTHER" id="PTHR19879:SF9">
    <property type="entry name" value="TRANSCRIPTION INITIATION FACTOR TFIID SUBUNIT 5"/>
    <property type="match status" value="1"/>
</dbReference>
<dbReference type="InterPro" id="IPR036322">
    <property type="entry name" value="WD40_repeat_dom_sf"/>
</dbReference>
<gene>
    <name evidence="7" type="ORF">ALC56_06711</name>
</gene>
<dbReference type="EMBL" id="KQ981636">
    <property type="protein sequence ID" value="KYN38712.1"/>
    <property type="molecule type" value="Genomic_DNA"/>
</dbReference>
<organism evidence="7 8">
    <name type="scientific">Trachymyrmex septentrionalis</name>
    <dbReference type="NCBI Taxonomy" id="34720"/>
    <lineage>
        <taxon>Eukaryota</taxon>
        <taxon>Metazoa</taxon>
        <taxon>Ecdysozoa</taxon>
        <taxon>Arthropoda</taxon>
        <taxon>Hexapoda</taxon>
        <taxon>Insecta</taxon>
        <taxon>Pterygota</taxon>
        <taxon>Neoptera</taxon>
        <taxon>Endopterygota</taxon>
        <taxon>Hymenoptera</taxon>
        <taxon>Apocrita</taxon>
        <taxon>Aculeata</taxon>
        <taxon>Formicoidea</taxon>
        <taxon>Formicidae</taxon>
        <taxon>Myrmicinae</taxon>
        <taxon>Trachymyrmex</taxon>
    </lineage>
</organism>
<dbReference type="CDD" id="cd00200">
    <property type="entry name" value="WD40"/>
    <property type="match status" value="1"/>
</dbReference>
<evidence type="ECO:0000256" key="1">
    <source>
        <dbReference type="ARBA" id="ARBA00022574"/>
    </source>
</evidence>
<keyword evidence="8" id="KW-1185">Reference proteome</keyword>